<name>A0AB72X2T2_9RALS</name>
<evidence type="ECO:0000313" key="1">
    <source>
        <dbReference type="EMBL" id="CAJ0737792.1"/>
    </source>
</evidence>
<proteinExistence type="predicted"/>
<dbReference type="EMBL" id="CATWHI010000001">
    <property type="protein sequence ID" value="CAJ0737792.1"/>
    <property type="molecule type" value="Genomic_DNA"/>
</dbReference>
<sequence length="69" mass="7504">MRVSDTEAAQRVADNDNLVGELVEALRGLHDAIDNYFGPSKAGPMWPKYLDPEMYAARAALAKAQGAQQ</sequence>
<accession>A0AB72X2T2</accession>
<organism evidence="1 2">
    <name type="scientific">Ralstonia edaphi</name>
    <dbReference type="NCBI Taxonomy" id="3058599"/>
    <lineage>
        <taxon>Bacteria</taxon>
        <taxon>Pseudomonadati</taxon>
        <taxon>Pseudomonadota</taxon>
        <taxon>Betaproteobacteria</taxon>
        <taxon>Burkholderiales</taxon>
        <taxon>Burkholderiaceae</taxon>
        <taxon>Ralstonia</taxon>
    </lineage>
</organism>
<dbReference type="AlphaFoldDB" id="A0AB72X2T2"/>
<gene>
    <name evidence="1" type="ORF">R16034_00849</name>
</gene>
<reference evidence="1 2" key="1">
    <citation type="submission" date="2023-07" db="EMBL/GenBank/DDBJ databases">
        <authorList>
            <person name="Peeters C."/>
        </authorList>
    </citation>
    <scope>NUCLEOTIDE SEQUENCE [LARGE SCALE GENOMIC DNA]</scope>
    <source>
        <strain evidence="1 2">R-16034</strain>
    </source>
</reference>
<evidence type="ECO:0000313" key="2">
    <source>
        <dbReference type="Proteomes" id="UP001189225"/>
    </source>
</evidence>
<protein>
    <submittedName>
        <fullName evidence="1">Uncharacterized protein</fullName>
    </submittedName>
</protein>
<comment type="caution">
    <text evidence="1">The sequence shown here is derived from an EMBL/GenBank/DDBJ whole genome shotgun (WGS) entry which is preliminary data.</text>
</comment>
<keyword evidence="2" id="KW-1185">Reference proteome</keyword>
<dbReference type="RefSeq" id="WP_316898778.1">
    <property type="nucleotide sequence ID" value="NZ_CATWHI010000001.1"/>
</dbReference>
<dbReference type="Proteomes" id="UP001189225">
    <property type="component" value="Unassembled WGS sequence"/>
</dbReference>